<evidence type="ECO:0000256" key="1">
    <source>
        <dbReference type="SAM" id="SignalP"/>
    </source>
</evidence>
<protein>
    <recommendedName>
        <fullName evidence="4">DUF4403 family protein</fullName>
    </recommendedName>
</protein>
<dbReference type="AlphaFoldDB" id="A0A239KP47"/>
<keyword evidence="3" id="KW-1185">Reference proteome</keyword>
<keyword evidence="1" id="KW-0732">Signal</keyword>
<dbReference type="EMBL" id="FZOU01000005">
    <property type="protein sequence ID" value="SNT19502.1"/>
    <property type="molecule type" value="Genomic_DNA"/>
</dbReference>
<name>A0A239KP47_9BACT</name>
<dbReference type="Proteomes" id="UP000198356">
    <property type="component" value="Unassembled WGS sequence"/>
</dbReference>
<feature type="signal peptide" evidence="1">
    <location>
        <begin position="1"/>
        <end position="20"/>
    </location>
</feature>
<evidence type="ECO:0000313" key="3">
    <source>
        <dbReference type="Proteomes" id="UP000198356"/>
    </source>
</evidence>
<sequence length="425" mass="45438">MRRTLRILALAAVFPARLHAQQDDVAKHVHTEITGVSLASLASDKATVAVGLALTSDRDLDLGEIRVARLRLNGLPVFAAPMPGPIHLAKSQTWTAPEPLRVTVYLRDVASLEPLISAIDTGTLLVEGEVTARIELGRMQRLMMFSSQASVPVRLHQEVKLDIPGGQFGRAGAEMLLSGANAALTRLKGPVQGMEGGLRAKVRDADLPRVATIVSTYELVDAAGKTTPMRWTGIGFFVDSRRLITVAEALEPWLFDPEVELAIKSNEVKVRLGSLRLVAATSAGQWELGKELSANAGPTQKKMQIVMPRDGAVLPVRAEVAVRAEPRNLAVLTLKAEGPAIAPLITPEVAESWEQVAVFRGAREGSIEILLLPAHSENGRIHLDAPVDSSVFGSPLIGPTGIAGIVQDEGQAVPWAEAVKVLKLP</sequence>
<feature type="chain" id="PRO_5012376290" description="DUF4403 family protein" evidence="1">
    <location>
        <begin position="21"/>
        <end position="425"/>
    </location>
</feature>
<gene>
    <name evidence="2" type="ORF">SAMN05421770_10580</name>
</gene>
<evidence type="ECO:0008006" key="4">
    <source>
        <dbReference type="Google" id="ProtNLM"/>
    </source>
</evidence>
<reference evidence="2 3" key="1">
    <citation type="submission" date="2017-06" db="EMBL/GenBank/DDBJ databases">
        <authorList>
            <person name="Kim H.J."/>
            <person name="Triplett B.A."/>
        </authorList>
    </citation>
    <scope>NUCLEOTIDE SEQUENCE [LARGE SCALE GENOMIC DNA]</scope>
    <source>
        <strain evidence="2 3">DSM 18704</strain>
    </source>
</reference>
<accession>A0A239KP47</accession>
<dbReference type="RefSeq" id="WP_089409166.1">
    <property type="nucleotide sequence ID" value="NZ_FZOU01000005.1"/>
</dbReference>
<evidence type="ECO:0000313" key="2">
    <source>
        <dbReference type="EMBL" id="SNT19502.1"/>
    </source>
</evidence>
<organism evidence="2 3">
    <name type="scientific">Granulicella rosea</name>
    <dbReference type="NCBI Taxonomy" id="474952"/>
    <lineage>
        <taxon>Bacteria</taxon>
        <taxon>Pseudomonadati</taxon>
        <taxon>Acidobacteriota</taxon>
        <taxon>Terriglobia</taxon>
        <taxon>Terriglobales</taxon>
        <taxon>Acidobacteriaceae</taxon>
        <taxon>Granulicella</taxon>
    </lineage>
</organism>
<proteinExistence type="predicted"/>